<protein>
    <recommendedName>
        <fullName evidence="4">Secreted protein</fullName>
    </recommendedName>
</protein>
<name>A0A6J4RXJ9_9ACTN</name>
<dbReference type="AlphaFoldDB" id="A0A6J4RXJ9"/>
<organism evidence="3">
    <name type="scientific">uncultured Solirubrobacteraceae bacterium</name>
    <dbReference type="NCBI Taxonomy" id="1162706"/>
    <lineage>
        <taxon>Bacteria</taxon>
        <taxon>Bacillati</taxon>
        <taxon>Actinomycetota</taxon>
        <taxon>Thermoleophilia</taxon>
        <taxon>Solirubrobacterales</taxon>
        <taxon>Solirubrobacteraceae</taxon>
        <taxon>environmental samples</taxon>
    </lineage>
</organism>
<evidence type="ECO:0000256" key="1">
    <source>
        <dbReference type="SAM" id="MobiDB-lite"/>
    </source>
</evidence>
<feature type="compositionally biased region" description="Gly residues" evidence="1">
    <location>
        <begin position="211"/>
        <end position="224"/>
    </location>
</feature>
<reference evidence="3" key="1">
    <citation type="submission" date="2020-02" db="EMBL/GenBank/DDBJ databases">
        <authorList>
            <person name="Meier V. D."/>
        </authorList>
    </citation>
    <scope>NUCLEOTIDE SEQUENCE</scope>
    <source>
        <strain evidence="3">AVDCRST_MAG67</strain>
    </source>
</reference>
<proteinExistence type="predicted"/>
<evidence type="ECO:0000256" key="2">
    <source>
        <dbReference type="SAM" id="SignalP"/>
    </source>
</evidence>
<feature type="chain" id="PRO_5026650037" description="Secreted protein" evidence="2">
    <location>
        <begin position="44"/>
        <end position="230"/>
    </location>
</feature>
<accession>A0A6J4RXJ9</accession>
<dbReference type="InterPro" id="IPR028994">
    <property type="entry name" value="Integrin_alpha_N"/>
</dbReference>
<dbReference type="SUPFAM" id="SSF69318">
    <property type="entry name" value="Integrin alpha N-terminal domain"/>
    <property type="match status" value="1"/>
</dbReference>
<feature type="signal peptide" evidence="2">
    <location>
        <begin position="1"/>
        <end position="43"/>
    </location>
</feature>
<evidence type="ECO:0008006" key="4">
    <source>
        <dbReference type="Google" id="ProtNLM"/>
    </source>
</evidence>
<gene>
    <name evidence="3" type="ORF">AVDCRST_MAG67-983</name>
</gene>
<evidence type="ECO:0000313" key="3">
    <source>
        <dbReference type="EMBL" id="CAA9483834.1"/>
    </source>
</evidence>
<keyword evidence="2" id="KW-0732">Signal</keyword>
<feature type="region of interest" description="Disordered" evidence="1">
    <location>
        <begin position="208"/>
        <end position="230"/>
    </location>
</feature>
<dbReference type="EMBL" id="CADCVQ010000051">
    <property type="protein sequence ID" value="CAA9483834.1"/>
    <property type="molecule type" value="Genomic_DNA"/>
</dbReference>
<sequence>MSIDKRSSAGRQPAQQKRFMRTAVASVLAMASVAGFCAGPAAAADIFAKADFNGDTVLDECSSSSELTGTAQCKVSGASNLTYRSEPMDMGWHDGRAWVDHNGDGRDDYCRAVGSNQLACTVSVAPSDPRATYFQGFGQTYYSAPLDHGWTDSRTWRDVNVDGKADYCTAVGWPNSQLTCTISNGEGFAAPTNNVYCPSGVAGPMCSTSTGSGGSGTGGSGGSGTRTMEN</sequence>